<sequence length="123" mass="13956">MEGKQFSRELLGRNWSNQARLSDAMLQSIMELPGTQGMADLRSRADSLATWKMALQKGSLPRLSELTWPQDPFKAKFAAALMNLEMPRFTRRYPAVLDTLIKQMLDLVQVLGWEVVGRQFNGG</sequence>
<evidence type="ECO:0000313" key="2">
    <source>
        <dbReference type="Proteomes" id="UP000485058"/>
    </source>
</evidence>
<dbReference type="Proteomes" id="UP000485058">
    <property type="component" value="Unassembled WGS sequence"/>
</dbReference>
<dbReference type="AlphaFoldDB" id="A0A699YKS2"/>
<accession>A0A699YKS2</accession>
<evidence type="ECO:0000313" key="1">
    <source>
        <dbReference type="EMBL" id="GFH09895.1"/>
    </source>
</evidence>
<reference evidence="1 2" key="1">
    <citation type="submission" date="2020-02" db="EMBL/GenBank/DDBJ databases">
        <title>Draft genome sequence of Haematococcus lacustris strain NIES-144.</title>
        <authorList>
            <person name="Morimoto D."/>
            <person name="Nakagawa S."/>
            <person name="Yoshida T."/>
            <person name="Sawayama S."/>
        </authorList>
    </citation>
    <scope>NUCLEOTIDE SEQUENCE [LARGE SCALE GENOMIC DNA]</scope>
    <source>
        <strain evidence="1 2">NIES-144</strain>
    </source>
</reference>
<keyword evidence="2" id="KW-1185">Reference proteome</keyword>
<comment type="caution">
    <text evidence="1">The sequence shown here is derived from an EMBL/GenBank/DDBJ whole genome shotgun (WGS) entry which is preliminary data.</text>
</comment>
<feature type="non-terminal residue" evidence="1">
    <location>
        <position position="1"/>
    </location>
</feature>
<protein>
    <submittedName>
        <fullName evidence="1">Uncharacterized protein</fullName>
    </submittedName>
</protein>
<gene>
    <name evidence="1" type="ORF">HaLaN_05120</name>
</gene>
<name>A0A699YKS2_HAELA</name>
<dbReference type="EMBL" id="BLLF01000272">
    <property type="protein sequence ID" value="GFH09895.1"/>
    <property type="molecule type" value="Genomic_DNA"/>
</dbReference>
<proteinExistence type="predicted"/>
<organism evidence="1 2">
    <name type="scientific">Haematococcus lacustris</name>
    <name type="common">Green alga</name>
    <name type="synonym">Haematococcus pluvialis</name>
    <dbReference type="NCBI Taxonomy" id="44745"/>
    <lineage>
        <taxon>Eukaryota</taxon>
        <taxon>Viridiplantae</taxon>
        <taxon>Chlorophyta</taxon>
        <taxon>core chlorophytes</taxon>
        <taxon>Chlorophyceae</taxon>
        <taxon>CS clade</taxon>
        <taxon>Chlamydomonadales</taxon>
        <taxon>Haematococcaceae</taxon>
        <taxon>Haematococcus</taxon>
    </lineage>
</organism>